<gene>
    <name evidence="1" type="ORF">L1987_71170</name>
</gene>
<evidence type="ECO:0000313" key="1">
    <source>
        <dbReference type="EMBL" id="KAI3712610.1"/>
    </source>
</evidence>
<comment type="caution">
    <text evidence="1">The sequence shown here is derived from an EMBL/GenBank/DDBJ whole genome shotgun (WGS) entry which is preliminary data.</text>
</comment>
<reference evidence="2" key="1">
    <citation type="journal article" date="2022" name="Mol. Ecol. Resour.">
        <title>The genomes of chicory, endive, great burdock and yacon provide insights into Asteraceae palaeo-polyploidization history and plant inulin production.</title>
        <authorList>
            <person name="Fan W."/>
            <person name="Wang S."/>
            <person name="Wang H."/>
            <person name="Wang A."/>
            <person name="Jiang F."/>
            <person name="Liu H."/>
            <person name="Zhao H."/>
            <person name="Xu D."/>
            <person name="Zhang Y."/>
        </authorList>
    </citation>
    <scope>NUCLEOTIDE SEQUENCE [LARGE SCALE GENOMIC DNA]</scope>
    <source>
        <strain evidence="2">cv. Yunnan</strain>
    </source>
</reference>
<organism evidence="1 2">
    <name type="scientific">Smallanthus sonchifolius</name>
    <dbReference type="NCBI Taxonomy" id="185202"/>
    <lineage>
        <taxon>Eukaryota</taxon>
        <taxon>Viridiplantae</taxon>
        <taxon>Streptophyta</taxon>
        <taxon>Embryophyta</taxon>
        <taxon>Tracheophyta</taxon>
        <taxon>Spermatophyta</taxon>
        <taxon>Magnoliopsida</taxon>
        <taxon>eudicotyledons</taxon>
        <taxon>Gunneridae</taxon>
        <taxon>Pentapetalae</taxon>
        <taxon>asterids</taxon>
        <taxon>campanulids</taxon>
        <taxon>Asterales</taxon>
        <taxon>Asteraceae</taxon>
        <taxon>Asteroideae</taxon>
        <taxon>Heliantheae alliance</taxon>
        <taxon>Millerieae</taxon>
        <taxon>Smallanthus</taxon>
    </lineage>
</organism>
<evidence type="ECO:0000313" key="2">
    <source>
        <dbReference type="Proteomes" id="UP001056120"/>
    </source>
</evidence>
<dbReference type="EMBL" id="CM042041">
    <property type="protein sequence ID" value="KAI3712610.1"/>
    <property type="molecule type" value="Genomic_DNA"/>
</dbReference>
<reference evidence="1 2" key="2">
    <citation type="journal article" date="2022" name="Mol. Ecol. Resour.">
        <title>The genomes of chicory, endive, great burdock and yacon provide insights into Asteraceae paleo-polyploidization history and plant inulin production.</title>
        <authorList>
            <person name="Fan W."/>
            <person name="Wang S."/>
            <person name="Wang H."/>
            <person name="Wang A."/>
            <person name="Jiang F."/>
            <person name="Liu H."/>
            <person name="Zhao H."/>
            <person name="Xu D."/>
            <person name="Zhang Y."/>
        </authorList>
    </citation>
    <scope>NUCLEOTIDE SEQUENCE [LARGE SCALE GENOMIC DNA]</scope>
    <source>
        <strain evidence="2">cv. Yunnan</strain>
        <tissue evidence="1">Leaves</tissue>
    </source>
</reference>
<accession>A0ACB9ARQ0</accession>
<name>A0ACB9ARQ0_9ASTR</name>
<keyword evidence="2" id="KW-1185">Reference proteome</keyword>
<sequence length="153" mass="17219">METLIASSSSTATIQYRPRIRLVRSSNSSSSTSPTTLAFYRKPLFGNQRKLSHSFHNSSSSALSSVKLNIKCGVTEINEIQLVVPAIEPLSKKAEIEDLNFMDSLLFIRIAISKDAIEFMLDMARTCFKNSILYSRSSRFLDLQFQSYLVLIP</sequence>
<protein>
    <submittedName>
        <fullName evidence="1">Uncharacterized protein</fullName>
    </submittedName>
</protein>
<proteinExistence type="predicted"/>
<dbReference type="Proteomes" id="UP001056120">
    <property type="component" value="Linkage Group LG24"/>
</dbReference>